<evidence type="ECO:0000313" key="1">
    <source>
        <dbReference type="EMBL" id="KAK1510711.1"/>
    </source>
</evidence>
<keyword evidence="2" id="KW-1185">Reference proteome</keyword>
<name>A0ABQ9RQV1_9PEZI</name>
<evidence type="ECO:0000313" key="2">
    <source>
        <dbReference type="Proteomes" id="UP001227543"/>
    </source>
</evidence>
<sequence>MVTSRHAFPILVQFASVPNSHVFFSLFSFSGPFHRPRAPNLPYRLGLRITLVCYLTDTHSLTRPDPQLHIIPISVTASCQERSRRTYIRPSARSSAVCWTSRLSHLTR</sequence>
<organism evidence="1 2">
    <name type="scientific">Colletotrichum tamarilloi</name>
    <dbReference type="NCBI Taxonomy" id="1209934"/>
    <lineage>
        <taxon>Eukaryota</taxon>
        <taxon>Fungi</taxon>
        <taxon>Dikarya</taxon>
        <taxon>Ascomycota</taxon>
        <taxon>Pezizomycotina</taxon>
        <taxon>Sordariomycetes</taxon>
        <taxon>Hypocreomycetidae</taxon>
        <taxon>Glomerellales</taxon>
        <taxon>Glomerellaceae</taxon>
        <taxon>Colletotrichum</taxon>
        <taxon>Colletotrichum acutatum species complex</taxon>
    </lineage>
</organism>
<gene>
    <name evidence="1" type="ORF">CTAM01_01284</name>
</gene>
<dbReference type="Proteomes" id="UP001227543">
    <property type="component" value="Unassembled WGS sequence"/>
</dbReference>
<dbReference type="RefSeq" id="XP_060387787.1">
    <property type="nucleotide sequence ID" value="XM_060517326.1"/>
</dbReference>
<dbReference type="EMBL" id="MLFU01000003">
    <property type="protein sequence ID" value="KAK1510711.1"/>
    <property type="molecule type" value="Genomic_DNA"/>
</dbReference>
<reference evidence="1 2" key="1">
    <citation type="submission" date="2016-10" db="EMBL/GenBank/DDBJ databases">
        <title>The genome sequence of Colletotrichum fioriniae PJ7.</title>
        <authorList>
            <person name="Baroncelli R."/>
        </authorList>
    </citation>
    <scope>NUCLEOTIDE SEQUENCE [LARGE SCALE GENOMIC DNA]</scope>
    <source>
        <strain evidence="1 2">Tom-12</strain>
    </source>
</reference>
<dbReference type="GeneID" id="85401564"/>
<comment type="caution">
    <text evidence="1">The sequence shown here is derived from an EMBL/GenBank/DDBJ whole genome shotgun (WGS) entry which is preliminary data.</text>
</comment>
<proteinExistence type="predicted"/>
<accession>A0ABQ9RQV1</accession>
<protein>
    <submittedName>
        <fullName evidence="1">Uncharacterized protein</fullName>
    </submittedName>
</protein>